<dbReference type="GO" id="GO:0000981">
    <property type="term" value="F:DNA-binding transcription factor activity, RNA polymerase II-specific"/>
    <property type="evidence" value="ECO:0007669"/>
    <property type="project" value="TreeGrafter"/>
</dbReference>
<dbReference type="SMART" id="SM00426">
    <property type="entry name" value="TEA"/>
    <property type="match status" value="1"/>
</dbReference>
<keyword evidence="7" id="KW-0749">Sporulation</keyword>
<dbReference type="AlphaFoldDB" id="A0A1S9RG03"/>
<keyword evidence="3" id="KW-0805">Transcription regulation</keyword>
<feature type="DNA-binding region" description="TEA" evidence="8">
    <location>
        <begin position="129"/>
        <end position="203"/>
    </location>
</feature>
<gene>
    <name evidence="11" type="primary">abaA</name>
    <name evidence="11" type="ORF">PEBR_30142</name>
</gene>
<evidence type="ECO:0000256" key="5">
    <source>
        <dbReference type="ARBA" id="ARBA00023163"/>
    </source>
</evidence>
<evidence type="ECO:0000256" key="8">
    <source>
        <dbReference type="PROSITE-ProRule" id="PRU00505"/>
    </source>
</evidence>
<dbReference type="EMBL" id="LJBN01000180">
    <property type="protein sequence ID" value="OOQ84462.1"/>
    <property type="molecule type" value="Genomic_DNA"/>
</dbReference>
<evidence type="ECO:0000256" key="6">
    <source>
        <dbReference type="ARBA" id="ARBA00023242"/>
    </source>
</evidence>
<dbReference type="PROSITE" id="PS51088">
    <property type="entry name" value="TEA_2"/>
    <property type="match status" value="1"/>
</dbReference>
<name>A0A1S9RG03_PENBI</name>
<dbReference type="GO" id="GO:0000978">
    <property type="term" value="F:RNA polymerase II cis-regulatory region sequence-specific DNA binding"/>
    <property type="evidence" value="ECO:0007669"/>
    <property type="project" value="TreeGrafter"/>
</dbReference>
<evidence type="ECO:0000259" key="10">
    <source>
        <dbReference type="PROSITE" id="PS51088"/>
    </source>
</evidence>
<comment type="caution">
    <text evidence="11">The sequence shown here is derived from an EMBL/GenBank/DDBJ whole genome shotgun (WGS) entry which is preliminary data.</text>
</comment>
<evidence type="ECO:0000256" key="1">
    <source>
        <dbReference type="ARBA" id="ARBA00004123"/>
    </source>
</evidence>
<dbReference type="PANTHER" id="PTHR11834">
    <property type="entry name" value="TRANSCRIPTIONAL ENHANCER FACTOR TEF RELATED"/>
    <property type="match status" value="1"/>
</dbReference>
<dbReference type="GO" id="GO:0005667">
    <property type="term" value="C:transcription regulator complex"/>
    <property type="evidence" value="ECO:0007669"/>
    <property type="project" value="TreeGrafter"/>
</dbReference>
<keyword evidence="6" id="KW-0539">Nucleus</keyword>
<dbReference type="GO" id="GO:0005634">
    <property type="term" value="C:nucleus"/>
    <property type="evidence" value="ECO:0007669"/>
    <property type="project" value="UniProtKB-SubCell"/>
</dbReference>
<keyword evidence="4" id="KW-0010">Activator</keyword>
<keyword evidence="5" id="KW-0804">Transcription</keyword>
<feature type="region of interest" description="Disordered" evidence="9">
    <location>
        <begin position="519"/>
        <end position="547"/>
    </location>
</feature>
<reference evidence="12" key="1">
    <citation type="submission" date="2015-09" db="EMBL/GenBank/DDBJ databases">
        <authorList>
            <person name="Fill T.P."/>
            <person name="Baretta J.F."/>
            <person name="de Almeida L.G."/>
            <person name="Rocha M."/>
            <person name="de Souza D.H."/>
            <person name="Malavazi I."/>
            <person name="Cerdeira L.T."/>
            <person name="Hong H."/>
            <person name="Samborskyy M."/>
            <person name="de Vasconcelos A.T."/>
            <person name="Leadlay P."/>
            <person name="Rodrigues-Filho E."/>
        </authorList>
    </citation>
    <scope>NUCLEOTIDE SEQUENCE [LARGE SCALE GENOMIC DNA]</scope>
    <source>
        <strain evidence="12">LaBioMMi 136</strain>
    </source>
</reference>
<evidence type="ECO:0000256" key="3">
    <source>
        <dbReference type="ARBA" id="ARBA00023015"/>
    </source>
</evidence>
<evidence type="ECO:0000313" key="12">
    <source>
        <dbReference type="Proteomes" id="UP000190744"/>
    </source>
</evidence>
<dbReference type="GO" id="GO:0048315">
    <property type="term" value="P:conidium formation"/>
    <property type="evidence" value="ECO:0007669"/>
    <property type="project" value="UniProtKB-KW"/>
</dbReference>
<comment type="subcellular location">
    <subcellularLocation>
        <location evidence="1">Nucleus</location>
    </subcellularLocation>
</comment>
<keyword evidence="7" id="KW-0183">Conidiation</keyword>
<dbReference type="InterPro" id="IPR000818">
    <property type="entry name" value="TEA/ATTS_dom"/>
</dbReference>
<evidence type="ECO:0000256" key="2">
    <source>
        <dbReference type="ARBA" id="ARBA00008421"/>
    </source>
</evidence>
<dbReference type="InterPro" id="IPR050937">
    <property type="entry name" value="TEC1_TEAD_TF"/>
</dbReference>
<sequence length="795" mass="88477">MAADWQPECLVPQNQPSLEAVGVHSDRALQNTSGNVQSYSDSLAHNDAGREDHLQQLAYKYPQHHVAHHPVSAVSAPSIHHQAMQARLHAKKLRRLNSVGPNMAPRRGRSYLKSQKYLEYRARPRRDTGKDGEPVWSDQLEDAFQQALEANPPMGRRKWSERGKSYGRNELIAEYIFKLTGKRRTRKQVSSHLQVLDSFLKGDPDWERLVREQSTDRSTGHTSATGPKWRTSMDHHAASNHYGAHGHPQYHNPMRAVQHYGDLPPPHYTLGSNMQDAGTKNIHGFSFDMWVSAPQQANRIDKALHAYTRLQGDLHHPIAPPMPLESVNGWRSSFPHLSSLIDELNGPLDCDIIMLEVNLQLMTDFPPSGSRLGIQLDLDFGHPTAGDVLMVRQMENWTCSTRLYEDGQQFRENYQDLSKPQSTKVKPLFESSWWAKIFTERTQERRMAEDSGQAESIHATDERTRRFFRSLTAVQEIRAVPPSSRRLSNQFQGHGDESERMAILVWKFRQTRPGEVGTTTWRRLIPPPERTSTNSPHPNSGVDLPPLSLDSILLNKPSQSVYQTPQPQDLITHQGQSQSQWPMYSTSHESVANIFSSSGHLDFMAAITKPEDGMGDKTAVTSVLDSFSASLAPETSQPTTLSVSSGGSLIMNMHDLPLSHPSLGYAMGHDGSQYVPSQQHSVNLHDSNSVLNGFFPGSTQSLDDLSNGQASWGAPSNSLAGDVGAGGYHHMPFQTDHHGPVSRESQQPHHFDGLLPPEDIMDKIVGRMANTSSMHGAGPEHINSSYAGNGAVEGV</sequence>
<evidence type="ECO:0000256" key="7">
    <source>
        <dbReference type="ARBA" id="ARBA00023321"/>
    </source>
</evidence>
<dbReference type="Pfam" id="PF01285">
    <property type="entry name" value="TEA"/>
    <property type="match status" value="1"/>
</dbReference>
<dbReference type="Gene3D" id="6.10.20.40">
    <property type="entry name" value="TEA/ATTS domain"/>
    <property type="match status" value="1"/>
</dbReference>
<evidence type="ECO:0000256" key="9">
    <source>
        <dbReference type="SAM" id="MobiDB-lite"/>
    </source>
</evidence>
<comment type="similarity">
    <text evidence="2">Belongs to the TEC1 family.</text>
</comment>
<evidence type="ECO:0000256" key="4">
    <source>
        <dbReference type="ARBA" id="ARBA00023159"/>
    </source>
</evidence>
<dbReference type="Proteomes" id="UP000190744">
    <property type="component" value="Unassembled WGS sequence"/>
</dbReference>
<proteinExistence type="inferred from homology"/>
<dbReference type="PANTHER" id="PTHR11834:SF0">
    <property type="entry name" value="PROTEIN SCALLOPED"/>
    <property type="match status" value="1"/>
</dbReference>
<evidence type="ECO:0000313" key="11">
    <source>
        <dbReference type="EMBL" id="OOQ84462.1"/>
    </source>
</evidence>
<feature type="domain" description="TEA" evidence="10">
    <location>
        <begin position="129"/>
        <end position="203"/>
    </location>
</feature>
<accession>A0A1S9RG03</accession>
<protein>
    <submittedName>
        <fullName evidence="11">Regulatory protein abaA</fullName>
    </submittedName>
</protein>
<dbReference type="PROSITE" id="PS00554">
    <property type="entry name" value="TEA_1"/>
    <property type="match status" value="1"/>
</dbReference>
<feature type="region of interest" description="Disordered" evidence="9">
    <location>
        <begin position="211"/>
        <end position="231"/>
    </location>
</feature>
<feature type="region of interest" description="Disordered" evidence="9">
    <location>
        <begin position="775"/>
        <end position="795"/>
    </location>
</feature>
<dbReference type="InterPro" id="IPR038096">
    <property type="entry name" value="TEA/ATTS_sf"/>
</dbReference>
<organism evidence="11 12">
    <name type="scientific">Penicillium brasilianum</name>
    <dbReference type="NCBI Taxonomy" id="104259"/>
    <lineage>
        <taxon>Eukaryota</taxon>
        <taxon>Fungi</taxon>
        <taxon>Dikarya</taxon>
        <taxon>Ascomycota</taxon>
        <taxon>Pezizomycotina</taxon>
        <taxon>Eurotiomycetes</taxon>
        <taxon>Eurotiomycetidae</taxon>
        <taxon>Eurotiales</taxon>
        <taxon>Aspergillaceae</taxon>
        <taxon>Penicillium</taxon>
    </lineage>
</organism>
<dbReference type="PRINTS" id="PR00065">
    <property type="entry name" value="TEADOMAIN"/>
</dbReference>